<keyword evidence="4 6" id="KW-0371">Homeobox</keyword>
<evidence type="ECO:0000256" key="1">
    <source>
        <dbReference type="ARBA" id="ARBA00004123"/>
    </source>
</evidence>
<evidence type="ECO:0000256" key="7">
    <source>
        <dbReference type="RuleBase" id="RU000682"/>
    </source>
</evidence>
<dbReference type="PROSITE" id="PS00027">
    <property type="entry name" value="HOMEOBOX_1"/>
    <property type="match status" value="1"/>
</dbReference>
<dbReference type="Pfam" id="PF00046">
    <property type="entry name" value="Homeodomain"/>
    <property type="match status" value="1"/>
</dbReference>
<proteinExistence type="predicted"/>
<evidence type="ECO:0000256" key="2">
    <source>
        <dbReference type="ARBA" id="ARBA00022473"/>
    </source>
</evidence>
<comment type="caution">
    <text evidence="10">The sequence shown here is derived from an EMBL/GenBank/DDBJ whole genome shotgun (WGS) entry which is preliminary data.</text>
</comment>
<sequence>MATAWPSYAQHMALYGVRTIPAVTSFPSVYPYFPAVAARKQRRERTTYNKEQLAALEALFERTRYPDIFAREDISAKIGVAESRVQVWFKNRRAKAKTHQLTQAKQKTKRRPPLTTSITSNSPKPNAVSSIVETSAPMTRRVSSPPLLTPSSSGSTAEVLTSMEEMTQRLGAVDLIPPTLNSPQTQISQISPQSSISEVASNVPIYSAEAGGVTPSPPTVSNHYGYSSGYVTGVPFSQEMMSCNNWYNPGAYYPTGNYQSFQNSGSAEHHYQNYGGYYHQNSAATHNMGHMYGYHSNNFHGYGNGQNMNHDRNVHNMNHDRNGHNINNDPNDPHQPTPQ</sequence>
<name>A0ABD1EU59_HYPHA</name>
<dbReference type="Gene3D" id="1.10.10.60">
    <property type="entry name" value="Homeodomain-like"/>
    <property type="match status" value="1"/>
</dbReference>
<accession>A0ABD1EU59</accession>
<dbReference type="InterPro" id="IPR009057">
    <property type="entry name" value="Homeodomain-like_sf"/>
</dbReference>
<feature type="region of interest" description="Disordered" evidence="8">
    <location>
        <begin position="96"/>
        <end position="128"/>
    </location>
</feature>
<reference evidence="10 11" key="1">
    <citation type="submission" date="2024-05" db="EMBL/GenBank/DDBJ databases">
        <title>Genetic variation in Jamaican populations of the coffee berry borer (Hypothenemus hampei).</title>
        <authorList>
            <person name="Errbii M."/>
            <person name="Myrie A."/>
        </authorList>
    </citation>
    <scope>NUCLEOTIDE SEQUENCE [LARGE SCALE GENOMIC DNA]</scope>
    <source>
        <strain evidence="10">JA-Hopewell-2020-01-JO</strain>
        <tissue evidence="10">Whole body</tissue>
    </source>
</reference>
<dbReference type="EMBL" id="JBDJPC010000005">
    <property type="protein sequence ID" value="KAL1502314.1"/>
    <property type="molecule type" value="Genomic_DNA"/>
</dbReference>
<feature type="compositionally biased region" description="Polar residues" evidence="8">
    <location>
        <begin position="114"/>
        <end position="128"/>
    </location>
</feature>
<evidence type="ECO:0000313" key="10">
    <source>
        <dbReference type="EMBL" id="KAL1502314.1"/>
    </source>
</evidence>
<keyword evidence="3 6" id="KW-0238">DNA-binding</keyword>
<feature type="domain" description="Homeobox" evidence="9">
    <location>
        <begin position="39"/>
        <end position="99"/>
    </location>
</feature>
<feature type="region of interest" description="Disordered" evidence="8">
    <location>
        <begin position="310"/>
        <end position="339"/>
    </location>
</feature>
<evidence type="ECO:0000256" key="8">
    <source>
        <dbReference type="SAM" id="MobiDB-lite"/>
    </source>
</evidence>
<dbReference type="PANTHER" id="PTHR45793:SF5">
    <property type="entry name" value="HOMEOTIC PROTEIN OCELLILESS"/>
    <property type="match status" value="1"/>
</dbReference>
<dbReference type="GO" id="GO:0003677">
    <property type="term" value="F:DNA binding"/>
    <property type="evidence" value="ECO:0007669"/>
    <property type="project" value="UniProtKB-UniRule"/>
</dbReference>
<dbReference type="Proteomes" id="UP001566132">
    <property type="component" value="Unassembled WGS sequence"/>
</dbReference>
<organism evidence="10 11">
    <name type="scientific">Hypothenemus hampei</name>
    <name type="common">Coffee berry borer</name>
    <dbReference type="NCBI Taxonomy" id="57062"/>
    <lineage>
        <taxon>Eukaryota</taxon>
        <taxon>Metazoa</taxon>
        <taxon>Ecdysozoa</taxon>
        <taxon>Arthropoda</taxon>
        <taxon>Hexapoda</taxon>
        <taxon>Insecta</taxon>
        <taxon>Pterygota</taxon>
        <taxon>Neoptera</taxon>
        <taxon>Endopterygota</taxon>
        <taxon>Coleoptera</taxon>
        <taxon>Polyphaga</taxon>
        <taxon>Cucujiformia</taxon>
        <taxon>Curculionidae</taxon>
        <taxon>Scolytinae</taxon>
        <taxon>Hypothenemus</taxon>
    </lineage>
</organism>
<dbReference type="GO" id="GO:0005634">
    <property type="term" value="C:nucleus"/>
    <property type="evidence" value="ECO:0007669"/>
    <property type="project" value="UniProtKB-SubCell"/>
</dbReference>
<protein>
    <recommendedName>
        <fullName evidence="9">Homeobox domain-containing protein</fullName>
    </recommendedName>
</protein>
<evidence type="ECO:0000256" key="4">
    <source>
        <dbReference type="ARBA" id="ARBA00023155"/>
    </source>
</evidence>
<dbReference type="AlphaFoldDB" id="A0ABD1EU59"/>
<dbReference type="CDD" id="cd00086">
    <property type="entry name" value="homeodomain"/>
    <property type="match status" value="1"/>
</dbReference>
<keyword evidence="11" id="KW-1185">Reference proteome</keyword>
<dbReference type="PANTHER" id="PTHR45793">
    <property type="entry name" value="HOMEOBOX PROTEIN"/>
    <property type="match status" value="1"/>
</dbReference>
<feature type="compositionally biased region" description="Basic and acidic residues" evidence="8">
    <location>
        <begin position="310"/>
        <end position="323"/>
    </location>
</feature>
<evidence type="ECO:0000256" key="6">
    <source>
        <dbReference type="PROSITE-ProRule" id="PRU00108"/>
    </source>
</evidence>
<evidence type="ECO:0000313" key="11">
    <source>
        <dbReference type="Proteomes" id="UP001566132"/>
    </source>
</evidence>
<evidence type="ECO:0000256" key="5">
    <source>
        <dbReference type="ARBA" id="ARBA00023242"/>
    </source>
</evidence>
<feature type="DNA-binding region" description="Homeobox" evidence="6">
    <location>
        <begin position="41"/>
        <end position="100"/>
    </location>
</feature>
<dbReference type="InterPro" id="IPR001356">
    <property type="entry name" value="HD"/>
</dbReference>
<gene>
    <name evidence="10" type="ORF">ABEB36_007479</name>
</gene>
<dbReference type="SMART" id="SM00389">
    <property type="entry name" value="HOX"/>
    <property type="match status" value="1"/>
</dbReference>
<comment type="subcellular location">
    <subcellularLocation>
        <location evidence="1 6 7">Nucleus</location>
    </subcellularLocation>
</comment>
<evidence type="ECO:0000259" key="9">
    <source>
        <dbReference type="PROSITE" id="PS50071"/>
    </source>
</evidence>
<dbReference type="SUPFAM" id="SSF46689">
    <property type="entry name" value="Homeodomain-like"/>
    <property type="match status" value="1"/>
</dbReference>
<evidence type="ECO:0000256" key="3">
    <source>
        <dbReference type="ARBA" id="ARBA00023125"/>
    </source>
</evidence>
<dbReference type="InterPro" id="IPR017970">
    <property type="entry name" value="Homeobox_CS"/>
</dbReference>
<keyword evidence="5 6" id="KW-0539">Nucleus</keyword>
<keyword evidence="2" id="KW-0217">Developmental protein</keyword>
<dbReference type="PROSITE" id="PS50071">
    <property type="entry name" value="HOMEOBOX_2"/>
    <property type="match status" value="1"/>
</dbReference>